<name>A0ABR5A8C6_9BACL</name>
<feature type="domain" description="AB hydrolase-1" evidence="1">
    <location>
        <begin position="42"/>
        <end position="322"/>
    </location>
</feature>
<dbReference type="InterPro" id="IPR029058">
    <property type="entry name" value="AB_hydrolase_fold"/>
</dbReference>
<evidence type="ECO:0000259" key="1">
    <source>
        <dbReference type="Pfam" id="PF00561"/>
    </source>
</evidence>
<protein>
    <recommendedName>
        <fullName evidence="1">AB hydrolase-1 domain-containing protein</fullName>
    </recommendedName>
</protein>
<gene>
    <name evidence="2" type="ORF">SD71_00855</name>
</gene>
<comment type="caution">
    <text evidence="2">The sequence shown here is derived from an EMBL/GenBank/DDBJ whole genome shotgun (WGS) entry which is preliminary data.</text>
</comment>
<sequence>MRLLPGKRDFTIPAGGIDSVEKITLGGVEQTVLIQAEVPTNPVLLFVHGGPCMPVPGVVSRGQDYAVSIATKELVKHFVVVFYDQRGAGKSYNKHVPAESMRVEQYISDCRELIDILRARFTQEKVFLAAHSWGSVIGLSVAARFPEKLHAYVGISQILSWTNNDTLAYEWVKGKAEQADDRKTLTKLEQLGRPPYVKNVKQWTDFRQPLVKYKSMVYSSDTVKLSMMTGIKLFFTSSEYSLKDVFHCFVSSYKLTYTQDLIEDFAKINLEAINKLDTPVYFLHGRQDFHVNGTPVQKFYEELDAPFGKEMVWYGHSSHMFHPDDARAIEKYFIETVRTRSLVTTR</sequence>
<evidence type="ECO:0000313" key="3">
    <source>
        <dbReference type="Proteomes" id="UP000054526"/>
    </source>
</evidence>
<proteinExistence type="predicted"/>
<dbReference type="InterPro" id="IPR050266">
    <property type="entry name" value="AB_hydrolase_sf"/>
</dbReference>
<dbReference type="PANTHER" id="PTHR43798">
    <property type="entry name" value="MONOACYLGLYCEROL LIPASE"/>
    <property type="match status" value="1"/>
</dbReference>
<keyword evidence="3" id="KW-1185">Reference proteome</keyword>
<dbReference type="Gene3D" id="3.40.50.1820">
    <property type="entry name" value="alpha/beta hydrolase"/>
    <property type="match status" value="1"/>
</dbReference>
<reference evidence="2 3" key="1">
    <citation type="submission" date="2014-12" db="EMBL/GenBank/DDBJ databases">
        <title>Draft genome sequence of Cohnella kolymensis strain B-2846.</title>
        <authorList>
            <person name="Karlyshev A.V."/>
            <person name="Kudryashova E.B."/>
        </authorList>
    </citation>
    <scope>NUCLEOTIDE SEQUENCE [LARGE SCALE GENOMIC DNA]</scope>
    <source>
        <strain evidence="2 3">VKM B-2846</strain>
    </source>
</reference>
<dbReference type="EMBL" id="JXAL01000001">
    <property type="protein sequence ID" value="KIL37284.1"/>
    <property type="molecule type" value="Genomic_DNA"/>
</dbReference>
<dbReference type="RefSeq" id="WP_041058451.1">
    <property type="nucleotide sequence ID" value="NZ_JXAL01000001.1"/>
</dbReference>
<dbReference type="Proteomes" id="UP000054526">
    <property type="component" value="Unassembled WGS sequence"/>
</dbReference>
<evidence type="ECO:0000313" key="2">
    <source>
        <dbReference type="EMBL" id="KIL37284.1"/>
    </source>
</evidence>
<organism evidence="2 3">
    <name type="scientific">Cohnella kolymensis</name>
    <dbReference type="NCBI Taxonomy" id="1590652"/>
    <lineage>
        <taxon>Bacteria</taxon>
        <taxon>Bacillati</taxon>
        <taxon>Bacillota</taxon>
        <taxon>Bacilli</taxon>
        <taxon>Bacillales</taxon>
        <taxon>Paenibacillaceae</taxon>
        <taxon>Cohnella</taxon>
    </lineage>
</organism>
<accession>A0ABR5A8C6</accession>
<dbReference type="SUPFAM" id="SSF53474">
    <property type="entry name" value="alpha/beta-Hydrolases"/>
    <property type="match status" value="1"/>
</dbReference>
<dbReference type="Pfam" id="PF00561">
    <property type="entry name" value="Abhydrolase_1"/>
    <property type="match status" value="1"/>
</dbReference>
<dbReference type="PANTHER" id="PTHR43798:SF33">
    <property type="entry name" value="HYDROLASE, PUTATIVE (AFU_ORTHOLOGUE AFUA_2G14860)-RELATED"/>
    <property type="match status" value="1"/>
</dbReference>
<dbReference type="InterPro" id="IPR000073">
    <property type="entry name" value="AB_hydrolase_1"/>
</dbReference>